<name>A0A0V1I5F5_9BILA</name>
<dbReference type="EMBL" id="JYDP01000006">
    <property type="protein sequence ID" value="KRZ17570.1"/>
    <property type="molecule type" value="Genomic_DNA"/>
</dbReference>
<gene>
    <name evidence="1" type="ORF">T11_6346</name>
</gene>
<proteinExistence type="predicted"/>
<dbReference type="AlphaFoldDB" id="A0A0V1I5F5"/>
<keyword evidence="2" id="KW-1185">Reference proteome</keyword>
<organism evidence="1 2">
    <name type="scientific">Trichinella zimbabwensis</name>
    <dbReference type="NCBI Taxonomy" id="268475"/>
    <lineage>
        <taxon>Eukaryota</taxon>
        <taxon>Metazoa</taxon>
        <taxon>Ecdysozoa</taxon>
        <taxon>Nematoda</taxon>
        <taxon>Enoplea</taxon>
        <taxon>Dorylaimia</taxon>
        <taxon>Trichinellida</taxon>
        <taxon>Trichinellidae</taxon>
        <taxon>Trichinella</taxon>
    </lineage>
</organism>
<accession>A0A0V1I5F5</accession>
<dbReference type="Proteomes" id="UP000055024">
    <property type="component" value="Unassembled WGS sequence"/>
</dbReference>
<evidence type="ECO:0000313" key="1">
    <source>
        <dbReference type="EMBL" id="KRZ17570.1"/>
    </source>
</evidence>
<reference evidence="1 2" key="1">
    <citation type="submission" date="2015-01" db="EMBL/GenBank/DDBJ databases">
        <title>Evolution of Trichinella species and genotypes.</title>
        <authorList>
            <person name="Korhonen P.K."/>
            <person name="Edoardo P."/>
            <person name="Giuseppe L.R."/>
            <person name="Gasser R.B."/>
        </authorList>
    </citation>
    <scope>NUCLEOTIDE SEQUENCE [LARGE SCALE GENOMIC DNA]</scope>
    <source>
        <strain evidence="1">ISS1029</strain>
    </source>
</reference>
<comment type="caution">
    <text evidence="1">The sequence shown here is derived from an EMBL/GenBank/DDBJ whole genome shotgun (WGS) entry which is preliminary data.</text>
</comment>
<sequence>MKYSADLELLEFAEVHFLPILFASAFSLNMMDSSLSPLGQNQRFATLCGRRTVRLNHCNECNDLNQLKEVLVEALISLVNRMTIDQQDGILLRILRYFTIEQIDLGLTLGSLVRKTEMLFQQACWYSCRAGSDILASETRDLVIDQMPCGFGEKIQPIDLTIYQTVVIRMMATSGLRSFPTGHHAFAFVSLLLFQCRN</sequence>
<protein>
    <submittedName>
        <fullName evidence="1">Uncharacterized protein</fullName>
    </submittedName>
</protein>
<dbReference type="OrthoDB" id="5915985at2759"/>
<evidence type="ECO:0000313" key="2">
    <source>
        <dbReference type="Proteomes" id="UP000055024"/>
    </source>
</evidence>